<evidence type="ECO:0000313" key="2">
    <source>
        <dbReference type="EMBL" id="KAA1107773.1"/>
    </source>
</evidence>
<gene>
    <name evidence="2" type="ORF">PGTUg99_016520</name>
</gene>
<evidence type="ECO:0000256" key="1">
    <source>
        <dbReference type="SAM" id="MobiDB-lite"/>
    </source>
</evidence>
<name>A0A5B0Q3W4_PUCGR</name>
<reference evidence="2 3" key="1">
    <citation type="submission" date="2019-05" db="EMBL/GenBank/DDBJ databases">
        <title>Emergence of the Ug99 lineage of the wheat stem rust pathogen through somatic hybridization.</title>
        <authorList>
            <person name="Li F."/>
            <person name="Upadhyaya N.M."/>
            <person name="Sperschneider J."/>
            <person name="Matny O."/>
            <person name="Nguyen-Phuc H."/>
            <person name="Mago R."/>
            <person name="Raley C."/>
            <person name="Miller M.E."/>
            <person name="Silverstein K.A.T."/>
            <person name="Henningsen E."/>
            <person name="Hirsch C.D."/>
            <person name="Visser B."/>
            <person name="Pretorius Z.A."/>
            <person name="Steffenson B.J."/>
            <person name="Schwessinger B."/>
            <person name="Dodds P.N."/>
            <person name="Figueroa M."/>
        </authorList>
    </citation>
    <scope>NUCLEOTIDE SEQUENCE [LARGE SCALE GENOMIC DNA]</scope>
    <source>
        <strain evidence="2 3">Ug99</strain>
    </source>
</reference>
<organism evidence="2 3">
    <name type="scientific">Puccinia graminis f. sp. tritici</name>
    <dbReference type="NCBI Taxonomy" id="56615"/>
    <lineage>
        <taxon>Eukaryota</taxon>
        <taxon>Fungi</taxon>
        <taxon>Dikarya</taxon>
        <taxon>Basidiomycota</taxon>
        <taxon>Pucciniomycotina</taxon>
        <taxon>Pucciniomycetes</taxon>
        <taxon>Pucciniales</taxon>
        <taxon>Pucciniaceae</taxon>
        <taxon>Puccinia</taxon>
    </lineage>
</organism>
<dbReference type="Proteomes" id="UP000325313">
    <property type="component" value="Unassembled WGS sequence"/>
</dbReference>
<dbReference type="EMBL" id="VDEP01000307">
    <property type="protein sequence ID" value="KAA1107773.1"/>
    <property type="molecule type" value="Genomic_DNA"/>
</dbReference>
<dbReference type="AlphaFoldDB" id="A0A5B0Q3W4"/>
<accession>A0A5B0Q3W4</accession>
<proteinExistence type="predicted"/>
<feature type="compositionally biased region" description="Polar residues" evidence="1">
    <location>
        <begin position="1"/>
        <end position="35"/>
    </location>
</feature>
<evidence type="ECO:0000313" key="3">
    <source>
        <dbReference type="Proteomes" id="UP000325313"/>
    </source>
</evidence>
<feature type="region of interest" description="Disordered" evidence="1">
    <location>
        <begin position="1"/>
        <end position="58"/>
    </location>
</feature>
<comment type="caution">
    <text evidence="2">The sequence shown here is derived from an EMBL/GenBank/DDBJ whole genome shotgun (WGS) entry which is preliminary data.</text>
</comment>
<protein>
    <submittedName>
        <fullName evidence="2">Uncharacterized protein</fullName>
    </submittedName>
</protein>
<sequence length="174" mass="19392">MTTLATTKHQAQDSKTSPRTTLPASTPTPFNTPGTIRSKRSQTPPLPTPEHVSSSAHREMKSYICPPRFLPKRLGILWDAVSRRAKASRQQSSTLSCASEAGATIPQNGPAPCETRNRIRISVSDATLRNPFLTTAQVFAIEKWRVQVDSPEQVLFRETKPRGDNWMFQLALHE</sequence>